<dbReference type="AlphaFoldDB" id="A0A382B882"/>
<evidence type="ECO:0000313" key="1">
    <source>
        <dbReference type="EMBL" id="SVB09482.1"/>
    </source>
</evidence>
<protein>
    <submittedName>
        <fullName evidence="1">Uncharacterized protein</fullName>
    </submittedName>
</protein>
<dbReference type="EMBL" id="UINC01028462">
    <property type="protein sequence ID" value="SVB09482.1"/>
    <property type="molecule type" value="Genomic_DNA"/>
</dbReference>
<gene>
    <name evidence="1" type="ORF">METZ01_LOCUS162336</name>
</gene>
<accession>A0A382B882</accession>
<name>A0A382B882_9ZZZZ</name>
<sequence>MICEKCGETIKKDEERTHKIFCYSWLNEDKNQ</sequence>
<organism evidence="1">
    <name type="scientific">marine metagenome</name>
    <dbReference type="NCBI Taxonomy" id="408172"/>
    <lineage>
        <taxon>unclassified sequences</taxon>
        <taxon>metagenomes</taxon>
        <taxon>ecological metagenomes</taxon>
    </lineage>
</organism>
<reference evidence="1" key="1">
    <citation type="submission" date="2018-05" db="EMBL/GenBank/DDBJ databases">
        <authorList>
            <person name="Lanie J.A."/>
            <person name="Ng W.-L."/>
            <person name="Kazmierczak K.M."/>
            <person name="Andrzejewski T.M."/>
            <person name="Davidsen T.M."/>
            <person name="Wayne K.J."/>
            <person name="Tettelin H."/>
            <person name="Glass J.I."/>
            <person name="Rusch D."/>
            <person name="Podicherti R."/>
            <person name="Tsui H.-C.T."/>
            <person name="Winkler M.E."/>
        </authorList>
    </citation>
    <scope>NUCLEOTIDE SEQUENCE</scope>
</reference>
<proteinExistence type="predicted"/>